<gene>
    <name evidence="1" type="ORF">EO081_07210</name>
</gene>
<proteinExistence type="predicted"/>
<dbReference type="OrthoDB" id="6078279at2"/>
<reference evidence="1 2" key="1">
    <citation type="submission" date="2019-01" db="EMBL/GenBank/DDBJ databases">
        <title>Sphingomonas mucosissima sp. nov. and Sphingomonas desiccabilis sp. nov., from biological soil crusts in the Colorado Plateau, USA.</title>
        <authorList>
            <person name="Zhu D."/>
        </authorList>
    </citation>
    <scope>NUCLEOTIDE SEQUENCE [LARGE SCALE GENOMIC DNA]</scope>
    <source>
        <strain evidence="1 2">CP1D</strain>
    </source>
</reference>
<evidence type="ECO:0000313" key="1">
    <source>
        <dbReference type="EMBL" id="RXZ35398.1"/>
    </source>
</evidence>
<evidence type="ECO:0000313" key="2">
    <source>
        <dbReference type="Proteomes" id="UP000292347"/>
    </source>
</evidence>
<name>A0A4Q2J0R3_9SPHN</name>
<dbReference type="InterPro" id="IPR038470">
    <property type="entry name" value="Cellsynth_D_sf"/>
</dbReference>
<dbReference type="GO" id="GO:0030244">
    <property type="term" value="P:cellulose biosynthetic process"/>
    <property type="evidence" value="ECO:0007669"/>
    <property type="project" value="InterPro"/>
</dbReference>
<dbReference type="EMBL" id="SDPT01000001">
    <property type="protein sequence ID" value="RXZ35398.1"/>
    <property type="molecule type" value="Genomic_DNA"/>
</dbReference>
<dbReference type="InterPro" id="IPR022798">
    <property type="entry name" value="BcsD_bac"/>
</dbReference>
<dbReference type="PROSITE" id="PS51257">
    <property type="entry name" value="PROKAR_LIPOPROTEIN"/>
    <property type="match status" value="1"/>
</dbReference>
<protein>
    <recommendedName>
        <fullName evidence="3">Cellulose synthase</fullName>
    </recommendedName>
</protein>
<dbReference type="RefSeq" id="WP_129341166.1">
    <property type="nucleotide sequence ID" value="NZ_JACIDD010000001.1"/>
</dbReference>
<comment type="caution">
    <text evidence="1">The sequence shown here is derived from an EMBL/GenBank/DDBJ whole genome shotgun (WGS) entry which is preliminary data.</text>
</comment>
<dbReference type="AlphaFoldDB" id="A0A4Q2J0R3"/>
<evidence type="ECO:0008006" key="3">
    <source>
        <dbReference type="Google" id="ProtNLM"/>
    </source>
</evidence>
<keyword evidence="2" id="KW-1185">Reference proteome</keyword>
<dbReference type="Gene3D" id="3.30.70.2590">
    <property type="match status" value="1"/>
</dbReference>
<organism evidence="1 2">
    <name type="scientific">Sphingomonas desiccabilis</name>
    <dbReference type="NCBI Taxonomy" id="429134"/>
    <lineage>
        <taxon>Bacteria</taxon>
        <taxon>Pseudomonadati</taxon>
        <taxon>Pseudomonadota</taxon>
        <taxon>Alphaproteobacteria</taxon>
        <taxon>Sphingomonadales</taxon>
        <taxon>Sphingomonadaceae</taxon>
        <taxon>Sphingomonas</taxon>
    </lineage>
</organism>
<accession>A0A4Q2J0R3</accession>
<dbReference type="Proteomes" id="UP000292347">
    <property type="component" value="Unassembled WGS sequence"/>
</dbReference>
<sequence length="154" mass="16904">MSKPMLMPWRLDASEAGLQPPVMLACHMVDEAWEVAEPVQAQAFFRAIGARIARAYPLSEAHSNDEIFAAMNAFWAESGWGRAVLRFARGGLQIEHSDLPLAPSGMDEGRWHETTVAVLSGIYDHWLGQLGGGASIRTRVIGSSERSVEFFYGA</sequence>
<dbReference type="Pfam" id="PF03500">
    <property type="entry name" value="Cellsynth_D"/>
    <property type="match status" value="1"/>
</dbReference>